<reference evidence="2 3" key="1">
    <citation type="submission" date="2017-05" db="EMBL/GenBank/DDBJ databases">
        <authorList>
            <person name="Song R."/>
            <person name="Chenine A.L."/>
            <person name="Ruprecht R.M."/>
        </authorList>
    </citation>
    <scope>NUCLEOTIDE SEQUENCE [LARGE SCALE GENOMIC DNA]</scope>
    <source>
        <strain evidence="2 3">DSM 26136</strain>
    </source>
</reference>
<dbReference type="GO" id="GO:0003697">
    <property type="term" value="F:single-stranded DNA binding"/>
    <property type="evidence" value="ECO:0007669"/>
    <property type="project" value="UniProtKB-UniRule"/>
</dbReference>
<keyword evidence="1" id="KW-0235">DNA replication</keyword>
<comment type="similarity">
    <text evidence="1">Belongs to the PriB family.</text>
</comment>
<comment type="function">
    <text evidence="1">Involved in the restart of stalled replication forks, which reloads the replicative helicase on sites other than the origin of replication; the PriA-PriB pathway is the major replication restart pathway. During primosome assembly it facilitates complex formation between PriA and DnaT on DNA; stabilizes PriA on DNA. Stimulates the DNA unwinding activity of PriA helicase.</text>
</comment>
<keyword evidence="1" id="KW-0238">DNA-binding</keyword>
<accession>A0A1Y0EMD2</accession>
<evidence type="ECO:0000256" key="1">
    <source>
        <dbReference type="HAMAP-Rule" id="MF_00720"/>
    </source>
</evidence>
<dbReference type="NCBIfam" id="TIGR04418">
    <property type="entry name" value="PriB_gamma"/>
    <property type="match status" value="1"/>
</dbReference>
<organism evidence="2 3">
    <name type="scientific">Comamonas serinivorans</name>
    <dbReference type="NCBI Taxonomy" id="1082851"/>
    <lineage>
        <taxon>Bacteria</taxon>
        <taxon>Pseudomonadati</taxon>
        <taxon>Pseudomonadota</taxon>
        <taxon>Betaproteobacteria</taxon>
        <taxon>Burkholderiales</taxon>
        <taxon>Comamonadaceae</taxon>
        <taxon>Comamonas</taxon>
    </lineage>
</organism>
<evidence type="ECO:0000313" key="2">
    <source>
        <dbReference type="EMBL" id="ARU04815.1"/>
    </source>
</evidence>
<protein>
    <recommendedName>
        <fullName evidence="1">Replication restart protein PriB</fullName>
    </recommendedName>
</protein>
<dbReference type="KEGG" id="cser:CCO03_09105"/>
<dbReference type="Gene3D" id="2.40.50.140">
    <property type="entry name" value="Nucleic acid-binding proteins"/>
    <property type="match status" value="1"/>
</dbReference>
<evidence type="ECO:0000313" key="3">
    <source>
        <dbReference type="Proteomes" id="UP000196138"/>
    </source>
</evidence>
<dbReference type="Pfam" id="PF22657">
    <property type="entry name" value="SSB_1"/>
    <property type="match status" value="1"/>
</dbReference>
<proteinExistence type="inferred from homology"/>
<sequence length="99" mass="10872">MTLLRNRLLLDAVLAECGAMRYTPAGIPAQDVRLDHESQQTELGQPRIVRASVRAVAFGDLAVRLARQTVGSKASFTGFLAAPRQGKQPVFHIQDFQLI</sequence>
<dbReference type="InterPro" id="IPR012340">
    <property type="entry name" value="NA-bd_OB-fold"/>
</dbReference>
<name>A0A1Y0EMD2_9BURK</name>
<dbReference type="SUPFAM" id="SSF50249">
    <property type="entry name" value="Nucleic acid-binding proteins"/>
    <property type="match status" value="1"/>
</dbReference>
<dbReference type="EMBL" id="CP021455">
    <property type="protein sequence ID" value="ARU04815.1"/>
    <property type="molecule type" value="Genomic_DNA"/>
</dbReference>
<comment type="subunit">
    <text evidence="1">Homodimer. Interacts with PriA and DnaT. Component of the replication restart primosome. Primosome assembly occurs via a 'hand-off' mechanism. PriA binds to replication forks, subsequently PriB then DnaT bind; DnaT then displaces ssDNA to generate the helicase loading substrate.</text>
</comment>
<dbReference type="PIRSF" id="PIRSF003135">
    <property type="entry name" value="Primosomal_n"/>
    <property type="match status" value="1"/>
</dbReference>
<dbReference type="GO" id="GO:1990077">
    <property type="term" value="C:primosome complex"/>
    <property type="evidence" value="ECO:0007669"/>
    <property type="project" value="UniProtKB-UniRule"/>
</dbReference>
<dbReference type="OrthoDB" id="5296916at2"/>
<dbReference type="Proteomes" id="UP000196138">
    <property type="component" value="Chromosome"/>
</dbReference>
<dbReference type="GO" id="GO:0006269">
    <property type="term" value="P:DNA replication, synthesis of primer"/>
    <property type="evidence" value="ECO:0007669"/>
    <property type="project" value="UniProtKB-KW"/>
</dbReference>
<gene>
    <name evidence="1" type="primary">priB</name>
    <name evidence="2" type="ORF">CCO03_09105</name>
</gene>
<dbReference type="HAMAP" id="MF_00720">
    <property type="entry name" value="PriB"/>
    <property type="match status" value="1"/>
</dbReference>
<keyword evidence="3" id="KW-1185">Reference proteome</keyword>
<keyword evidence="1" id="KW-0639">Primosome</keyword>
<dbReference type="AlphaFoldDB" id="A0A1Y0EMD2"/>
<dbReference type="InterPro" id="IPR023646">
    <property type="entry name" value="Prisomal_replication_PriB"/>
</dbReference>